<feature type="binding site" evidence="6 7">
    <location>
        <position position="191"/>
    </location>
    <ligand>
        <name>substrate</name>
    </ligand>
</feature>
<comment type="similarity">
    <text evidence="1 6 10">Belongs to the adenosylhomocysteinase family.</text>
</comment>
<dbReference type="PROSITE" id="PS00739">
    <property type="entry name" value="ADOHCYASE_2"/>
    <property type="match status" value="1"/>
</dbReference>
<dbReference type="InterPro" id="IPR000043">
    <property type="entry name" value="Adenosylhomocysteinase-like"/>
</dbReference>
<dbReference type="InterPro" id="IPR042172">
    <property type="entry name" value="Adenosylhomocyst_ase-like_sf"/>
</dbReference>
<dbReference type="GO" id="GO:0071269">
    <property type="term" value="P:L-homocysteine biosynthetic process"/>
    <property type="evidence" value="ECO:0007669"/>
    <property type="project" value="UniProtKB-UniRule"/>
</dbReference>
<evidence type="ECO:0000313" key="13">
    <source>
        <dbReference type="Proteomes" id="UP000515808"/>
    </source>
</evidence>
<dbReference type="InterPro" id="IPR020082">
    <property type="entry name" value="S-Ado-L-homoCys_hydrolase_CS"/>
</dbReference>
<comment type="subcellular location">
    <subcellularLocation>
        <location evidence="6">Cytoplasm</location>
    </subcellularLocation>
</comment>
<dbReference type="KEGG" id="ppec:H9W90_10965"/>
<evidence type="ECO:0000256" key="5">
    <source>
        <dbReference type="ARBA" id="ARBA00023027"/>
    </source>
</evidence>
<dbReference type="EC" id="3.13.2.1" evidence="6"/>
<evidence type="ECO:0000256" key="3">
    <source>
        <dbReference type="ARBA" id="ARBA00022563"/>
    </source>
</evidence>
<feature type="binding site" evidence="8">
    <location>
        <position position="358"/>
    </location>
    <ligand>
        <name>NAD(+)</name>
        <dbReference type="ChEBI" id="CHEBI:57540"/>
    </ligand>
</feature>
<keyword evidence="4 6" id="KW-0378">Hydrolase</keyword>
<dbReference type="Pfam" id="PF05221">
    <property type="entry name" value="AdoHcyase"/>
    <property type="match status" value="1"/>
</dbReference>
<dbReference type="FunFam" id="3.40.50.720:FF:000004">
    <property type="entry name" value="Adenosylhomocysteinase"/>
    <property type="match status" value="1"/>
</dbReference>
<dbReference type="GO" id="GO:0004013">
    <property type="term" value="F:adenosylhomocysteinase activity"/>
    <property type="evidence" value="ECO:0007669"/>
    <property type="project" value="UniProtKB-UniRule"/>
</dbReference>
<organism evidence="12 13">
    <name type="scientific">Polaribacter pectinis</name>
    <dbReference type="NCBI Taxonomy" id="2738844"/>
    <lineage>
        <taxon>Bacteria</taxon>
        <taxon>Pseudomonadati</taxon>
        <taxon>Bacteroidota</taxon>
        <taxon>Flavobacteriia</taxon>
        <taxon>Flavobacteriales</taxon>
        <taxon>Flavobacteriaceae</taxon>
    </lineage>
</organism>
<dbReference type="Gene3D" id="3.40.50.1480">
    <property type="entry name" value="Adenosylhomocysteinase-like"/>
    <property type="match status" value="2"/>
</dbReference>
<keyword evidence="13" id="KW-1185">Reference proteome</keyword>
<dbReference type="SUPFAM" id="SSF51735">
    <property type="entry name" value="NAD(P)-binding Rossmann-fold domains"/>
    <property type="match status" value="1"/>
</dbReference>
<evidence type="ECO:0000256" key="1">
    <source>
        <dbReference type="ARBA" id="ARBA00007122"/>
    </source>
</evidence>
<evidence type="ECO:0000256" key="4">
    <source>
        <dbReference type="ARBA" id="ARBA00022801"/>
    </source>
</evidence>
<feature type="binding site" evidence="6 8">
    <location>
        <position position="351"/>
    </location>
    <ligand>
        <name>NAD(+)</name>
        <dbReference type="ChEBI" id="CHEBI:57540"/>
    </ligand>
</feature>
<name>A0A7G9L7W6_9FLAO</name>
<feature type="binding site" evidence="6">
    <location>
        <position position="196"/>
    </location>
    <ligand>
        <name>NAD(+)</name>
        <dbReference type="ChEBI" id="CHEBI:57540"/>
    </ligand>
</feature>
<dbReference type="NCBIfam" id="NF004005">
    <property type="entry name" value="PRK05476.2-3"/>
    <property type="match status" value="1"/>
</dbReference>
<evidence type="ECO:0000256" key="7">
    <source>
        <dbReference type="PIRSR" id="PIRSR001109-1"/>
    </source>
</evidence>
<evidence type="ECO:0000256" key="2">
    <source>
        <dbReference type="ARBA" id="ARBA00022490"/>
    </source>
</evidence>
<dbReference type="NCBIfam" id="TIGR00936">
    <property type="entry name" value="ahcY"/>
    <property type="match status" value="1"/>
</dbReference>
<dbReference type="Pfam" id="PF00670">
    <property type="entry name" value="AdoHcyase_NAD"/>
    <property type="match status" value="1"/>
</dbReference>
<dbReference type="InterPro" id="IPR015878">
    <property type="entry name" value="Ado_hCys_hydrolase_NAD-bd"/>
</dbReference>
<proteinExistence type="inferred from homology"/>
<feature type="binding site" evidence="6 8">
    <location>
        <begin position="304"/>
        <end position="306"/>
    </location>
    <ligand>
        <name>NAD(+)</name>
        <dbReference type="ChEBI" id="CHEBI:57540"/>
    </ligand>
</feature>
<dbReference type="SUPFAM" id="SSF52283">
    <property type="entry name" value="Formate/glycerate dehydrogenase catalytic domain-like"/>
    <property type="match status" value="1"/>
</dbReference>
<keyword evidence="5 6" id="KW-0520">NAD</keyword>
<accession>A0A7G9L7W6</accession>
<dbReference type="SMART" id="SM00996">
    <property type="entry name" value="AdoHcyase"/>
    <property type="match status" value="1"/>
</dbReference>
<dbReference type="Gene3D" id="3.40.50.720">
    <property type="entry name" value="NAD(P)-binding Rossmann-like Domain"/>
    <property type="match status" value="1"/>
</dbReference>
<dbReference type="GO" id="GO:0005829">
    <property type="term" value="C:cytosol"/>
    <property type="evidence" value="ECO:0007669"/>
    <property type="project" value="TreeGrafter"/>
</dbReference>
<feature type="binding site" evidence="6 7">
    <location>
        <position position="195"/>
    </location>
    <ligand>
        <name>substrate</name>
    </ligand>
</feature>
<feature type="binding site" evidence="6 7">
    <location>
        <position position="60"/>
    </location>
    <ligand>
        <name>substrate</name>
    </ligand>
</feature>
<comment type="pathway">
    <text evidence="6 9">Amino-acid biosynthesis; L-homocysteine biosynthesis; L-homocysteine from S-adenosyl-L-homocysteine: step 1/1.</text>
</comment>
<evidence type="ECO:0000259" key="11">
    <source>
        <dbReference type="SMART" id="SM00997"/>
    </source>
</evidence>
<keyword evidence="3 6" id="KW-0554">One-carbon metabolism</keyword>
<dbReference type="PIRSF" id="PIRSF001109">
    <property type="entry name" value="Ad_hcy_hydrolase"/>
    <property type="match status" value="1"/>
</dbReference>
<feature type="binding site" evidence="6 7">
    <location>
        <position position="161"/>
    </location>
    <ligand>
        <name>substrate</name>
    </ligand>
</feature>
<evidence type="ECO:0000256" key="8">
    <source>
        <dbReference type="PIRSR" id="PIRSR001109-2"/>
    </source>
</evidence>
<evidence type="ECO:0000313" key="12">
    <source>
        <dbReference type="EMBL" id="QNM84715.1"/>
    </source>
</evidence>
<feature type="binding site" evidence="6 8">
    <location>
        <position position="248"/>
    </location>
    <ligand>
        <name>NAD(+)</name>
        <dbReference type="ChEBI" id="CHEBI:57540"/>
    </ligand>
</feature>
<dbReference type="Proteomes" id="UP000515808">
    <property type="component" value="Chromosome"/>
</dbReference>
<dbReference type="PANTHER" id="PTHR23420:SF0">
    <property type="entry name" value="ADENOSYLHOMOCYSTEINASE"/>
    <property type="match status" value="1"/>
</dbReference>
<comment type="function">
    <text evidence="6">May play a key role in the regulation of the intracellular concentration of adenosylhomocysteine.</text>
</comment>
<feature type="binding site" evidence="6 7">
    <location>
        <position position="136"/>
    </location>
    <ligand>
        <name>substrate</name>
    </ligand>
</feature>
<keyword evidence="2 6" id="KW-0963">Cytoplasm</keyword>
<feature type="binding site" evidence="8">
    <location>
        <begin position="227"/>
        <end position="232"/>
    </location>
    <ligand>
        <name>NAD(+)</name>
        <dbReference type="ChEBI" id="CHEBI:57540"/>
    </ligand>
</feature>
<protein>
    <recommendedName>
        <fullName evidence="6">Adenosylhomocysteinase</fullName>
        <ecNumber evidence="6">3.13.2.1</ecNumber>
    </recommendedName>
    <alternativeName>
        <fullName evidence="6">S-adenosyl-L-homocysteine hydrolase</fullName>
        <shortName evidence="6">AdoHcyase</shortName>
    </alternativeName>
</protein>
<evidence type="ECO:0000256" key="9">
    <source>
        <dbReference type="RuleBase" id="RU000548"/>
    </source>
</evidence>
<dbReference type="SMART" id="SM00997">
    <property type="entry name" value="AdoHcyase_NAD"/>
    <property type="match status" value="1"/>
</dbReference>
<dbReference type="InterPro" id="IPR036291">
    <property type="entry name" value="NAD(P)-bd_dom_sf"/>
</dbReference>
<feature type="binding site" evidence="6">
    <location>
        <position position="283"/>
    </location>
    <ligand>
        <name>NAD(+)</name>
        <dbReference type="ChEBI" id="CHEBI:57540"/>
    </ligand>
</feature>
<dbReference type="PROSITE" id="PS00738">
    <property type="entry name" value="ADOHCYASE_1"/>
    <property type="match status" value="1"/>
</dbReference>
<dbReference type="AlphaFoldDB" id="A0A7G9L7W6"/>
<gene>
    <name evidence="6" type="primary">ahcY</name>
    <name evidence="12" type="ORF">H9W90_10965</name>
</gene>
<dbReference type="RefSeq" id="WP_187481639.1">
    <property type="nucleotide sequence ID" value="NZ_CP060695.1"/>
</dbReference>
<dbReference type="CDD" id="cd00401">
    <property type="entry name" value="SAHH"/>
    <property type="match status" value="1"/>
</dbReference>
<dbReference type="FunFam" id="3.40.50.1480:FF:000004">
    <property type="entry name" value="Adenosylhomocysteinase"/>
    <property type="match status" value="1"/>
</dbReference>
<comment type="catalytic activity">
    <reaction evidence="6 9">
        <text>S-adenosyl-L-homocysteine + H2O = L-homocysteine + adenosine</text>
        <dbReference type="Rhea" id="RHEA:21708"/>
        <dbReference type="ChEBI" id="CHEBI:15377"/>
        <dbReference type="ChEBI" id="CHEBI:16335"/>
        <dbReference type="ChEBI" id="CHEBI:57856"/>
        <dbReference type="ChEBI" id="CHEBI:58199"/>
        <dbReference type="EC" id="3.13.2.1"/>
    </reaction>
</comment>
<dbReference type="UniPathway" id="UPA00314">
    <property type="reaction ID" value="UER00076"/>
</dbReference>
<feature type="binding site" evidence="6 8">
    <location>
        <begin position="162"/>
        <end position="164"/>
    </location>
    <ligand>
        <name>NAD(+)</name>
        <dbReference type="ChEBI" id="CHEBI:57540"/>
    </ligand>
</feature>
<reference evidence="12 13" key="1">
    <citation type="submission" date="2020-08" db="EMBL/GenBank/DDBJ databases">
        <title>Polaribacter sp. L12M9 isolated from gut of the Korean scallop.</title>
        <authorList>
            <person name="Jeong Y.S."/>
        </authorList>
    </citation>
    <scope>NUCLEOTIDE SEQUENCE [LARGE SCALE GENOMIC DNA]</scope>
    <source>
        <strain evidence="12 13">L12M9</strain>
    </source>
</reference>
<dbReference type="EMBL" id="CP060695">
    <property type="protein sequence ID" value="QNM84715.1"/>
    <property type="molecule type" value="Genomic_DNA"/>
</dbReference>
<evidence type="ECO:0000256" key="6">
    <source>
        <dbReference type="HAMAP-Rule" id="MF_00563"/>
    </source>
</evidence>
<dbReference type="GO" id="GO:0033353">
    <property type="term" value="P:S-adenosylmethionine cycle"/>
    <property type="evidence" value="ECO:0007669"/>
    <property type="project" value="TreeGrafter"/>
</dbReference>
<evidence type="ECO:0000256" key="10">
    <source>
        <dbReference type="RuleBase" id="RU004166"/>
    </source>
</evidence>
<feature type="domain" description="S-adenosyl-L-homocysteine hydrolase NAD binding" evidence="11">
    <location>
        <begin position="196"/>
        <end position="357"/>
    </location>
</feature>
<feature type="binding site" evidence="6">
    <location>
        <begin position="225"/>
        <end position="230"/>
    </location>
    <ligand>
        <name>NAD(+)</name>
        <dbReference type="ChEBI" id="CHEBI:57540"/>
    </ligand>
</feature>
<dbReference type="PANTHER" id="PTHR23420">
    <property type="entry name" value="ADENOSYLHOMOCYSTEINASE"/>
    <property type="match status" value="1"/>
</dbReference>
<sequence length="437" mass="47975">MSKTTAYVPNKVKDISLAAWGRKEINLAEAEMPGLMSLREEYKNEQPLKGARIAGCLHMTIQTAVLIETLQALGAEVTWSSCNIFSTQDQAAAAIAEAGTAVYAWKDMTEEEFDWCIEQTLFFGEDKKPLNMILDDGGDLTNMVLDKYPELAAGINGLSEETTTGVHRLYERVKNGTLPMPAINVNDSVTKSKFDNKYGCKESAVDAIRRATDIMLAGKRVTVCGYGDVGKGTAASFKGAGSIVTVTEIDPICALQAAMDGFEVKRLETVVGNSDIIITTTGNKDIIQGRHFEAMKDKVIVCNIGHFDNEIDMAWLNGNHGNTKDTIKPQVDKYNIDGKDIIILAEGRLVNLGCATGHPSFVMSNSFTNQTLAQIELWKNADAYGNDVYMLPKHLDEKVAKLHLAKIGVELTELRDEQASYIGVTVDGPYKPEHYRY</sequence>
<comment type="cofactor">
    <cofactor evidence="6 8 9">
        <name>NAD(+)</name>
        <dbReference type="ChEBI" id="CHEBI:57540"/>
    </cofactor>
    <text evidence="6 8 9">Binds 1 NAD(+) per subunit.</text>
</comment>
<dbReference type="HAMAP" id="MF_00563">
    <property type="entry name" value="AdoHcyase"/>
    <property type="match status" value="1"/>
</dbReference>
<dbReference type="GO" id="GO:0006730">
    <property type="term" value="P:one-carbon metabolic process"/>
    <property type="evidence" value="ECO:0007669"/>
    <property type="project" value="UniProtKB-UniRule"/>
</dbReference>